<dbReference type="CDD" id="cd17535">
    <property type="entry name" value="REC_NarL-like"/>
    <property type="match status" value="1"/>
</dbReference>
<evidence type="ECO:0000256" key="2">
    <source>
        <dbReference type="PROSITE-ProRule" id="PRU00169"/>
    </source>
</evidence>
<evidence type="ECO:0000259" key="3">
    <source>
        <dbReference type="PROSITE" id="PS50110"/>
    </source>
</evidence>
<dbReference type="Gene3D" id="3.40.50.2300">
    <property type="match status" value="1"/>
</dbReference>
<keyword evidence="5" id="KW-1185">Reference proteome</keyword>
<evidence type="ECO:0000256" key="1">
    <source>
        <dbReference type="ARBA" id="ARBA00023125"/>
    </source>
</evidence>
<dbReference type="RefSeq" id="WP_176977271.1">
    <property type="nucleotide sequence ID" value="NZ_JABZEO010000010.1"/>
</dbReference>
<dbReference type="EMBL" id="JABZEO010000010">
    <property type="protein sequence ID" value="NVZ10534.1"/>
    <property type="molecule type" value="Genomic_DNA"/>
</dbReference>
<accession>A0A850R9D6</accession>
<dbReference type="SUPFAM" id="SSF52172">
    <property type="entry name" value="CheY-like"/>
    <property type="match status" value="1"/>
</dbReference>
<feature type="domain" description="Response regulatory" evidence="3">
    <location>
        <begin position="14"/>
        <end position="139"/>
    </location>
</feature>
<sequence length="230" mass="24672">MPDPIEPVDAAPIRVLIAEDETLLRTAMVQLLPQVAGAAVSVVSSCATRAQLLRDTRRVQPDVILLDLRMPDREDQPCTLGGTEIIAALQRQHPGVRVICLSAHAEPPRVRACLEAGAAGYLSKGVLPEELWAAIRGVVAGAPAIDPLVRAQLELQATAPAVRQQLLAGRRGDVLRLLLEGYSAAQIAAILPVGKKHVDKKIAEIKQLLGVDTPIQLYRLCRSLGLVDPE</sequence>
<dbReference type="InterPro" id="IPR016032">
    <property type="entry name" value="Sig_transdc_resp-reg_C-effctor"/>
</dbReference>
<dbReference type="GO" id="GO:0000160">
    <property type="term" value="P:phosphorelay signal transduction system"/>
    <property type="evidence" value="ECO:0007669"/>
    <property type="project" value="InterPro"/>
</dbReference>
<feature type="modified residue" description="4-aspartylphosphate" evidence="2">
    <location>
        <position position="67"/>
    </location>
</feature>
<organism evidence="4 5">
    <name type="scientific">Allochromatium humboldtianum</name>
    <dbReference type="NCBI Taxonomy" id="504901"/>
    <lineage>
        <taxon>Bacteria</taxon>
        <taxon>Pseudomonadati</taxon>
        <taxon>Pseudomonadota</taxon>
        <taxon>Gammaproteobacteria</taxon>
        <taxon>Chromatiales</taxon>
        <taxon>Chromatiaceae</taxon>
        <taxon>Allochromatium</taxon>
    </lineage>
</organism>
<dbReference type="Pfam" id="PF00072">
    <property type="entry name" value="Response_reg"/>
    <property type="match status" value="1"/>
</dbReference>
<keyword evidence="2" id="KW-0597">Phosphoprotein</keyword>
<dbReference type="InterPro" id="IPR001789">
    <property type="entry name" value="Sig_transdc_resp-reg_receiver"/>
</dbReference>
<name>A0A850R9D6_9GAMM</name>
<dbReference type="GO" id="GO:0006355">
    <property type="term" value="P:regulation of DNA-templated transcription"/>
    <property type="evidence" value="ECO:0007669"/>
    <property type="project" value="InterPro"/>
</dbReference>
<gene>
    <name evidence="4" type="ORF">HW932_14815</name>
</gene>
<dbReference type="SMART" id="SM00448">
    <property type="entry name" value="REC"/>
    <property type="match status" value="1"/>
</dbReference>
<dbReference type="InterPro" id="IPR039420">
    <property type="entry name" value="WalR-like"/>
</dbReference>
<dbReference type="InterPro" id="IPR058245">
    <property type="entry name" value="NreC/VraR/RcsB-like_REC"/>
</dbReference>
<evidence type="ECO:0000313" key="5">
    <source>
        <dbReference type="Proteomes" id="UP000592294"/>
    </source>
</evidence>
<dbReference type="AlphaFoldDB" id="A0A850R9D6"/>
<dbReference type="GO" id="GO:0003677">
    <property type="term" value="F:DNA binding"/>
    <property type="evidence" value="ECO:0007669"/>
    <property type="project" value="UniProtKB-KW"/>
</dbReference>
<protein>
    <submittedName>
        <fullName evidence="4">Response regulator transcription factor</fullName>
    </submittedName>
</protein>
<evidence type="ECO:0000313" key="4">
    <source>
        <dbReference type="EMBL" id="NVZ10534.1"/>
    </source>
</evidence>
<dbReference type="PROSITE" id="PS50110">
    <property type="entry name" value="RESPONSE_REGULATORY"/>
    <property type="match status" value="1"/>
</dbReference>
<reference evidence="4 5" key="1">
    <citation type="submission" date="2020-06" db="EMBL/GenBank/DDBJ databases">
        <title>Whole-genome sequence of Allochromatium humboldtianum DSM 21881, type strain.</title>
        <authorList>
            <person name="Kyndt J.A."/>
            <person name="Meyer T.E."/>
        </authorList>
    </citation>
    <scope>NUCLEOTIDE SEQUENCE [LARGE SCALE GENOMIC DNA]</scope>
    <source>
        <strain evidence="4 5">DSM 21881</strain>
    </source>
</reference>
<dbReference type="SUPFAM" id="SSF46894">
    <property type="entry name" value="C-terminal effector domain of the bipartite response regulators"/>
    <property type="match status" value="1"/>
</dbReference>
<dbReference type="Proteomes" id="UP000592294">
    <property type="component" value="Unassembled WGS sequence"/>
</dbReference>
<dbReference type="PANTHER" id="PTHR43214:SF42">
    <property type="entry name" value="TRANSCRIPTIONAL REGULATORY PROTEIN DESR"/>
    <property type="match status" value="1"/>
</dbReference>
<comment type="caution">
    <text evidence="4">The sequence shown here is derived from an EMBL/GenBank/DDBJ whole genome shotgun (WGS) entry which is preliminary data.</text>
</comment>
<dbReference type="PANTHER" id="PTHR43214">
    <property type="entry name" value="TWO-COMPONENT RESPONSE REGULATOR"/>
    <property type="match status" value="1"/>
</dbReference>
<keyword evidence="1" id="KW-0238">DNA-binding</keyword>
<proteinExistence type="predicted"/>
<dbReference type="InterPro" id="IPR011006">
    <property type="entry name" value="CheY-like_superfamily"/>
</dbReference>